<reference evidence="13" key="2">
    <citation type="submission" date="2020-09" db="EMBL/GenBank/DDBJ databases">
        <authorList>
            <person name="Sun Q."/>
            <person name="Kim S."/>
        </authorList>
    </citation>
    <scope>NUCLEOTIDE SEQUENCE</scope>
    <source>
        <strain evidence="13">KCTC 32020</strain>
    </source>
</reference>
<dbReference type="PIRSF" id="PIRSF000124">
    <property type="entry name" value="UDPglc_GDPman_dh"/>
    <property type="match status" value="1"/>
</dbReference>
<feature type="active site" description="Nucleophile" evidence="9">
    <location>
        <position position="266"/>
    </location>
</feature>
<evidence type="ECO:0000256" key="3">
    <source>
        <dbReference type="ARBA" id="ARBA00012954"/>
    </source>
</evidence>
<dbReference type="Gene3D" id="3.40.50.720">
    <property type="entry name" value="NAD(P)-binding Rossmann-like Domain"/>
    <property type="match status" value="2"/>
</dbReference>
<dbReference type="InterPro" id="IPR028357">
    <property type="entry name" value="UDPglc_DH_bac"/>
</dbReference>
<dbReference type="OrthoDB" id="9803238at2"/>
<dbReference type="PANTHER" id="PTHR43750">
    <property type="entry name" value="UDP-GLUCOSE 6-DEHYDROGENASE TUAD"/>
    <property type="match status" value="1"/>
</dbReference>
<evidence type="ECO:0000256" key="7">
    <source>
        <dbReference type="ARBA" id="ARBA00047473"/>
    </source>
</evidence>
<dbReference type="Proteomes" id="UP000636453">
    <property type="component" value="Unassembled WGS sequence"/>
</dbReference>
<dbReference type="EC" id="1.1.1.22" evidence="3 8"/>
<feature type="binding site" evidence="10">
    <location>
        <begin position="155"/>
        <end position="158"/>
    </location>
    <ligand>
        <name>substrate</name>
    </ligand>
</feature>
<evidence type="ECO:0000256" key="1">
    <source>
        <dbReference type="ARBA" id="ARBA00004701"/>
    </source>
</evidence>
<evidence type="ECO:0000256" key="6">
    <source>
        <dbReference type="ARBA" id="ARBA00023027"/>
    </source>
</evidence>
<evidence type="ECO:0000313" key="13">
    <source>
        <dbReference type="EMBL" id="GHE34536.1"/>
    </source>
</evidence>
<dbReference type="SUPFAM" id="SSF51735">
    <property type="entry name" value="NAD(P)-binding Rossmann-fold domains"/>
    <property type="match status" value="1"/>
</dbReference>
<reference evidence="13" key="1">
    <citation type="journal article" date="2014" name="Int. J. Syst. Evol. Microbiol.">
        <title>Complete genome sequence of Corynebacterium casei LMG S-19264T (=DSM 44701T), isolated from a smear-ripened cheese.</title>
        <authorList>
            <consortium name="US DOE Joint Genome Institute (JGI-PGF)"/>
            <person name="Walter F."/>
            <person name="Albersmeier A."/>
            <person name="Kalinowski J."/>
            <person name="Ruckert C."/>
        </authorList>
    </citation>
    <scope>NUCLEOTIDE SEQUENCE</scope>
    <source>
        <strain evidence="13">KCTC 32020</strain>
    </source>
</reference>
<feature type="binding site" evidence="10">
    <location>
        <position position="210"/>
    </location>
    <ligand>
        <name>substrate</name>
    </ligand>
</feature>
<feature type="binding site" evidence="10">
    <location>
        <begin position="255"/>
        <end position="259"/>
    </location>
    <ligand>
        <name>substrate</name>
    </ligand>
</feature>
<dbReference type="Pfam" id="PF00984">
    <property type="entry name" value="UDPG_MGDP_dh"/>
    <property type="match status" value="1"/>
</dbReference>
<feature type="binding site" evidence="11">
    <location>
        <position position="30"/>
    </location>
    <ligand>
        <name>NAD(+)</name>
        <dbReference type="ChEBI" id="CHEBI:57540"/>
    </ligand>
</feature>
<dbReference type="InterPro" id="IPR036291">
    <property type="entry name" value="NAD(P)-bd_dom_sf"/>
</dbReference>
<dbReference type="Gene3D" id="1.20.5.100">
    <property type="entry name" value="Cytochrome c1, transmembrane anchor, C-terminal"/>
    <property type="match status" value="1"/>
</dbReference>
<dbReference type="GO" id="GO:0051287">
    <property type="term" value="F:NAD binding"/>
    <property type="evidence" value="ECO:0007669"/>
    <property type="project" value="InterPro"/>
</dbReference>
<dbReference type="RefSeq" id="WP_146472180.1">
    <property type="nucleotide sequence ID" value="NZ_BNCF01000007.1"/>
</dbReference>
<dbReference type="InterPro" id="IPR014027">
    <property type="entry name" value="UDP-Glc/GDP-Man_DH_C"/>
</dbReference>
<comment type="similarity">
    <text evidence="2 8">Belongs to the UDP-glucose/GDP-mannose dehydrogenase family.</text>
</comment>
<dbReference type="NCBIfam" id="TIGR03026">
    <property type="entry name" value="NDP-sugDHase"/>
    <property type="match status" value="1"/>
</dbReference>
<dbReference type="SUPFAM" id="SSF52413">
    <property type="entry name" value="UDP-glucose/GDP-mannose dehydrogenase C-terminal domain"/>
    <property type="match status" value="1"/>
</dbReference>
<keyword evidence="14" id="KW-1185">Reference proteome</keyword>
<evidence type="ECO:0000256" key="2">
    <source>
        <dbReference type="ARBA" id="ARBA00006601"/>
    </source>
</evidence>
<feature type="binding site" evidence="11">
    <location>
        <position position="269"/>
    </location>
    <ligand>
        <name>NAD(+)</name>
        <dbReference type="ChEBI" id="CHEBI:57540"/>
    </ligand>
</feature>
<gene>
    <name evidence="13" type="primary">ugd</name>
    <name evidence="13" type="ORF">GCM10007167_15950</name>
</gene>
<evidence type="ECO:0000256" key="4">
    <source>
        <dbReference type="ARBA" id="ARBA00015132"/>
    </source>
</evidence>
<feature type="binding site" evidence="11">
    <location>
        <position position="86"/>
    </location>
    <ligand>
        <name>NAD(+)</name>
        <dbReference type="ChEBI" id="CHEBI:57540"/>
    </ligand>
</feature>
<dbReference type="GO" id="GO:0003979">
    <property type="term" value="F:UDP-glucose 6-dehydrogenase activity"/>
    <property type="evidence" value="ECO:0007669"/>
    <property type="project" value="UniProtKB-EC"/>
</dbReference>
<dbReference type="InterPro" id="IPR014026">
    <property type="entry name" value="UDP-Glc/GDP-Man_DH_dimer"/>
</dbReference>
<dbReference type="InterPro" id="IPR036220">
    <property type="entry name" value="UDP-Glc/GDP-Man_DH_C_sf"/>
</dbReference>
<keyword evidence="6 8" id="KW-0520">NAD</keyword>
<feature type="binding site" evidence="11">
    <location>
        <position position="121"/>
    </location>
    <ligand>
        <name>NAD(+)</name>
        <dbReference type="ChEBI" id="CHEBI:57540"/>
    </ligand>
</feature>
<dbReference type="InterPro" id="IPR008927">
    <property type="entry name" value="6-PGluconate_DH-like_C_sf"/>
</dbReference>
<feature type="binding site" evidence="10">
    <location>
        <position position="327"/>
    </location>
    <ligand>
        <name>substrate</name>
    </ligand>
</feature>
<protein>
    <recommendedName>
        <fullName evidence="4 8">UDP-glucose 6-dehydrogenase</fullName>
        <ecNumber evidence="3 8">1.1.1.22</ecNumber>
    </recommendedName>
</protein>
<dbReference type="InterPro" id="IPR001732">
    <property type="entry name" value="UDP-Glc/GDP-Man_DH_N"/>
</dbReference>
<dbReference type="AlphaFoldDB" id="A0A918Z3A4"/>
<evidence type="ECO:0000256" key="9">
    <source>
        <dbReference type="PIRSR" id="PIRSR500134-1"/>
    </source>
</evidence>
<evidence type="ECO:0000256" key="11">
    <source>
        <dbReference type="PIRSR" id="PIRSR500134-3"/>
    </source>
</evidence>
<feature type="domain" description="UDP-glucose/GDP-mannose dehydrogenase C-terminal" evidence="12">
    <location>
        <begin position="320"/>
        <end position="424"/>
    </location>
</feature>
<dbReference type="Pfam" id="PF03720">
    <property type="entry name" value="UDPG_MGDP_dh_C"/>
    <property type="match status" value="1"/>
</dbReference>
<proteinExistence type="inferred from homology"/>
<accession>A0A918Z3A4</accession>
<feature type="binding site" evidence="10">
    <location>
        <position position="263"/>
    </location>
    <ligand>
        <name>substrate</name>
    </ligand>
</feature>
<evidence type="ECO:0000313" key="14">
    <source>
        <dbReference type="Proteomes" id="UP000636453"/>
    </source>
</evidence>
<evidence type="ECO:0000259" key="12">
    <source>
        <dbReference type="SMART" id="SM00984"/>
    </source>
</evidence>
<dbReference type="GO" id="GO:0000271">
    <property type="term" value="P:polysaccharide biosynthetic process"/>
    <property type="evidence" value="ECO:0007669"/>
    <property type="project" value="InterPro"/>
</dbReference>
<evidence type="ECO:0000256" key="10">
    <source>
        <dbReference type="PIRSR" id="PIRSR500134-2"/>
    </source>
</evidence>
<comment type="catalytic activity">
    <reaction evidence="7 8">
        <text>UDP-alpha-D-glucose + 2 NAD(+) + H2O = UDP-alpha-D-glucuronate + 2 NADH + 3 H(+)</text>
        <dbReference type="Rhea" id="RHEA:23596"/>
        <dbReference type="ChEBI" id="CHEBI:15377"/>
        <dbReference type="ChEBI" id="CHEBI:15378"/>
        <dbReference type="ChEBI" id="CHEBI:57540"/>
        <dbReference type="ChEBI" id="CHEBI:57945"/>
        <dbReference type="ChEBI" id="CHEBI:58052"/>
        <dbReference type="ChEBI" id="CHEBI:58885"/>
        <dbReference type="EC" id="1.1.1.22"/>
    </reaction>
</comment>
<dbReference type="EMBL" id="BNCF01000007">
    <property type="protein sequence ID" value="GHE34536.1"/>
    <property type="molecule type" value="Genomic_DNA"/>
</dbReference>
<evidence type="ECO:0000256" key="8">
    <source>
        <dbReference type="PIRNR" id="PIRNR000124"/>
    </source>
</evidence>
<feature type="binding site" evidence="11">
    <location>
        <position position="158"/>
    </location>
    <ligand>
        <name>NAD(+)</name>
        <dbReference type="ChEBI" id="CHEBI:57540"/>
    </ligand>
</feature>
<feature type="binding site" evidence="11">
    <location>
        <position position="35"/>
    </location>
    <ligand>
        <name>NAD(+)</name>
        <dbReference type="ChEBI" id="CHEBI:57540"/>
    </ligand>
</feature>
<dbReference type="SMART" id="SM00984">
    <property type="entry name" value="UDPG_MGDP_dh_C"/>
    <property type="match status" value="1"/>
</dbReference>
<dbReference type="PIRSF" id="PIRSF500134">
    <property type="entry name" value="UDPglc_DH_bac"/>
    <property type="match status" value="1"/>
</dbReference>
<evidence type="ECO:0000256" key="5">
    <source>
        <dbReference type="ARBA" id="ARBA00023002"/>
    </source>
</evidence>
<dbReference type="PANTHER" id="PTHR43750:SF3">
    <property type="entry name" value="UDP-GLUCOSE 6-DEHYDROGENASE TUAD"/>
    <property type="match status" value="1"/>
</dbReference>
<comment type="caution">
    <text evidence="13">The sequence shown here is derived from an EMBL/GenBank/DDBJ whole genome shotgun (WGS) entry which is preliminary data.</text>
</comment>
<name>A0A918Z3A4_9GAMM</name>
<feature type="binding site" evidence="11">
    <location>
        <position position="334"/>
    </location>
    <ligand>
        <name>NAD(+)</name>
        <dbReference type="ChEBI" id="CHEBI:57540"/>
    </ligand>
</feature>
<dbReference type="Pfam" id="PF03721">
    <property type="entry name" value="UDPG_MGDP_dh_N"/>
    <property type="match status" value="1"/>
</dbReference>
<dbReference type="SUPFAM" id="SSF48179">
    <property type="entry name" value="6-phosphogluconate dehydrogenase C-terminal domain-like"/>
    <property type="match status" value="1"/>
</dbReference>
<sequence length="446" mass="48623">MRVTIFGTGYVGLVTGTCLAEVGHDVVCVDIDQQKVDGLNRGVIPIYEPGLEPMVKANHAAGRLKFTTDAASAIGHGEIIFIAVGTPPDEDGSADLKYVLAVARTVGEHIERPAIVVNKSTVPVGTADKVRAAIAEALARRGAQVPFEVVSNPEFLKEGDAVNDCMRPDRIVIGSGSPEAIEKLKRLYAPFNRNHERIVVMDVRSAELTKYAANAMLATKISFMNEIANIAECVGADIEMVRQGIGSDPRIGWHFIYPGAGYGGSCFPKDVQALARTAQQCGYKPELLEAVESVNYRQKGHLFELIQRHYGGSVAGKTFAVWGLAFKPNTDDMREASSRRLLAQLWEAGARVRAYDPEAMHEARRVFGERDDLVLCDSAHAAIADADALCVVTEWKQFRSPDFPRLRSSLRDAVIFDGRNLYHPDQVEGAGIAYYAIGRGRSVNKP</sequence>
<dbReference type="InterPro" id="IPR017476">
    <property type="entry name" value="UDP-Glc/GDP-Man"/>
</dbReference>
<comment type="pathway">
    <text evidence="1">Nucleotide-sugar biosynthesis; UDP-alpha-D-glucuronate biosynthesis; UDP-alpha-D-glucuronate from UDP-alpha-D-glucose: step 1/1.</text>
</comment>
<keyword evidence="5 8" id="KW-0560">Oxidoreductase</keyword>
<organism evidence="13 14">
    <name type="scientific">Vulcaniibacterium thermophilum</name>
    <dbReference type="NCBI Taxonomy" id="1169913"/>
    <lineage>
        <taxon>Bacteria</taxon>
        <taxon>Pseudomonadati</taxon>
        <taxon>Pseudomonadota</taxon>
        <taxon>Gammaproteobacteria</taxon>
        <taxon>Lysobacterales</taxon>
        <taxon>Lysobacteraceae</taxon>
        <taxon>Vulcaniibacterium</taxon>
    </lineage>
</organism>